<dbReference type="AlphaFoldDB" id="A0A1C7D983"/>
<dbReference type="EMBL" id="CP016545">
    <property type="protein sequence ID" value="ANU07922.1"/>
    <property type="molecule type" value="Genomic_DNA"/>
</dbReference>
<name>A0A1C7D983_9SPHN</name>
<dbReference type="PATRIC" id="fig|645517.4.peg.1612"/>
<sequence length="240" mass="24715">MIRALPLLALSAALVACGSAEPEPAPTPTMTADTGPKTLVAANLSDIPLGPKIEGPQGPEPQSEIMADDGTMLGTITSYVACPAPTTEDGDPIPPTFNSVCDPKAQPEGTVYTFVHRIALSEGLASEMGEPGAPGTYVFRMLRPAHGFNNVVGFDAAQAQAALGEAGEIKVQVEDDSLVWRVVAGDGWTAGETLTLFWQATLPPAGPADAYQLRIGDHTAGVTAPFPGEPEKPASEAAAN</sequence>
<reference evidence="3 4" key="1">
    <citation type="submission" date="2016-07" db="EMBL/GenBank/DDBJ databases">
        <title>Complete genome sequence of Altererythrobacter namhicola JCM 16345T, containing esterase-encoding genes.</title>
        <authorList>
            <person name="Cheng H."/>
            <person name="Wu Y.-H."/>
            <person name="Jian S.-L."/>
            <person name="Huo Y.-Y."/>
            <person name="Wang C.-S."/>
            <person name="Xu X.-W."/>
        </authorList>
    </citation>
    <scope>NUCLEOTIDE SEQUENCE [LARGE SCALE GENOMIC DNA]</scope>
    <source>
        <strain evidence="3 4">JCM 16345</strain>
    </source>
</reference>
<feature type="region of interest" description="Disordered" evidence="1">
    <location>
        <begin position="221"/>
        <end position="240"/>
    </location>
</feature>
<feature type="chain" id="PRO_5008884476" description="Lipoprotein" evidence="2">
    <location>
        <begin position="23"/>
        <end position="240"/>
    </location>
</feature>
<dbReference type="Proteomes" id="UP000092698">
    <property type="component" value="Chromosome"/>
</dbReference>
<keyword evidence="2" id="KW-0732">Signal</keyword>
<evidence type="ECO:0000256" key="1">
    <source>
        <dbReference type="SAM" id="MobiDB-lite"/>
    </source>
</evidence>
<evidence type="ECO:0000313" key="4">
    <source>
        <dbReference type="Proteomes" id="UP000092698"/>
    </source>
</evidence>
<protein>
    <recommendedName>
        <fullName evidence="5">Lipoprotein</fullName>
    </recommendedName>
</protein>
<dbReference type="OrthoDB" id="7063485at2"/>
<keyword evidence="4" id="KW-1185">Reference proteome</keyword>
<dbReference type="RefSeq" id="WP_083989342.1">
    <property type="nucleotide sequence ID" value="NZ_CP016545.1"/>
</dbReference>
<dbReference type="PROSITE" id="PS51257">
    <property type="entry name" value="PROKAR_LIPOPROTEIN"/>
    <property type="match status" value="1"/>
</dbReference>
<gene>
    <name evidence="3" type="ORF">A6F65_01623</name>
</gene>
<evidence type="ECO:0008006" key="5">
    <source>
        <dbReference type="Google" id="ProtNLM"/>
    </source>
</evidence>
<dbReference type="STRING" id="645517.A6F65_01623"/>
<evidence type="ECO:0000256" key="2">
    <source>
        <dbReference type="SAM" id="SignalP"/>
    </source>
</evidence>
<accession>A0A1C7D983</accession>
<evidence type="ECO:0000313" key="3">
    <source>
        <dbReference type="EMBL" id="ANU07922.1"/>
    </source>
</evidence>
<proteinExistence type="predicted"/>
<organism evidence="3 4">
    <name type="scientific">Paraurantiacibacter namhicola</name>
    <dbReference type="NCBI Taxonomy" id="645517"/>
    <lineage>
        <taxon>Bacteria</taxon>
        <taxon>Pseudomonadati</taxon>
        <taxon>Pseudomonadota</taxon>
        <taxon>Alphaproteobacteria</taxon>
        <taxon>Sphingomonadales</taxon>
        <taxon>Erythrobacteraceae</taxon>
        <taxon>Paraurantiacibacter</taxon>
    </lineage>
</organism>
<dbReference type="KEGG" id="anh:A6F65_01623"/>
<feature type="signal peptide" evidence="2">
    <location>
        <begin position="1"/>
        <end position="22"/>
    </location>
</feature>